<dbReference type="Gene3D" id="1.10.10.10">
    <property type="entry name" value="Winged helix-like DNA-binding domain superfamily/Winged helix DNA-binding domain"/>
    <property type="match status" value="1"/>
</dbReference>
<name>A0A9X1D651_9HYPH</name>
<evidence type="ECO:0000256" key="5">
    <source>
        <dbReference type="ARBA" id="ARBA00023163"/>
    </source>
</evidence>
<keyword evidence="1 6" id="KW-0597">Phosphoprotein</keyword>
<dbReference type="PROSITE" id="PS50110">
    <property type="entry name" value="RESPONSE_REGULATORY"/>
    <property type="match status" value="1"/>
</dbReference>
<dbReference type="EMBL" id="JAFLWW010000003">
    <property type="protein sequence ID" value="MBT1156363.1"/>
    <property type="molecule type" value="Genomic_DNA"/>
</dbReference>
<dbReference type="PROSITE" id="PS51755">
    <property type="entry name" value="OMPR_PHOB"/>
    <property type="match status" value="1"/>
</dbReference>
<keyword evidence="3" id="KW-0805">Transcription regulation</keyword>
<evidence type="ECO:0000259" key="9">
    <source>
        <dbReference type="PROSITE" id="PS51755"/>
    </source>
</evidence>
<feature type="domain" description="OmpR/PhoB-type" evidence="9">
    <location>
        <begin position="151"/>
        <end position="253"/>
    </location>
</feature>
<keyword evidence="11" id="KW-1185">Reference proteome</keyword>
<evidence type="ECO:0000256" key="7">
    <source>
        <dbReference type="PROSITE-ProRule" id="PRU01091"/>
    </source>
</evidence>
<reference evidence="10" key="2">
    <citation type="submission" date="2021-03" db="EMBL/GenBank/DDBJ databases">
        <authorList>
            <person name="Artuso I."/>
            <person name="Turrini P."/>
            <person name="Pirolo M."/>
            <person name="Lugli G.A."/>
            <person name="Ventura M."/>
            <person name="Visca P."/>
        </authorList>
    </citation>
    <scope>NUCLEOTIDE SEQUENCE</scope>
    <source>
        <strain evidence="10">LMG 26462</strain>
    </source>
</reference>
<evidence type="ECO:0000256" key="4">
    <source>
        <dbReference type="ARBA" id="ARBA00023125"/>
    </source>
</evidence>
<dbReference type="Pfam" id="PF00072">
    <property type="entry name" value="Response_reg"/>
    <property type="match status" value="1"/>
</dbReference>
<dbReference type="GO" id="GO:0005829">
    <property type="term" value="C:cytosol"/>
    <property type="evidence" value="ECO:0007669"/>
    <property type="project" value="TreeGrafter"/>
</dbReference>
<sequence length="258" mass="28054">MTTTVLSLQAAKSSSDRAVRVILVEDDHDLRQGIADYLRLQAIEVTDVASGAGFYTTLMDGDFDIAILDVNLPDVSGFELARVISSSKPMGVIMLTARTGREDRIKGYEQGADLYLTKPVDGEELALAIANLARRVRSAALSAKAMADRKDRIPEHAQERPWLLDLQRHRLISPEGVPILLSGREAMLVEQLARAAGATVPRNVLDTLFGNSSSDPESRRLDAALRRLRMKARAAGADLPLHVVHAVGVRFIGALNVV</sequence>
<feature type="DNA-binding region" description="OmpR/PhoB-type" evidence="7">
    <location>
        <begin position="151"/>
        <end position="253"/>
    </location>
</feature>
<keyword evidence="5" id="KW-0804">Transcription</keyword>
<evidence type="ECO:0000313" key="11">
    <source>
        <dbReference type="Proteomes" id="UP001138921"/>
    </source>
</evidence>
<gene>
    <name evidence="10" type="ORF">J1C56_12250</name>
</gene>
<dbReference type="InterPro" id="IPR001867">
    <property type="entry name" value="OmpR/PhoB-type_DNA-bd"/>
</dbReference>
<evidence type="ECO:0000256" key="1">
    <source>
        <dbReference type="ARBA" id="ARBA00022553"/>
    </source>
</evidence>
<evidence type="ECO:0000256" key="6">
    <source>
        <dbReference type="PROSITE-ProRule" id="PRU00169"/>
    </source>
</evidence>
<dbReference type="GO" id="GO:0032993">
    <property type="term" value="C:protein-DNA complex"/>
    <property type="evidence" value="ECO:0007669"/>
    <property type="project" value="TreeGrafter"/>
</dbReference>
<evidence type="ECO:0000313" key="10">
    <source>
        <dbReference type="EMBL" id="MBT1156363.1"/>
    </source>
</evidence>
<accession>A0A9X1D651</accession>
<dbReference type="Proteomes" id="UP001138921">
    <property type="component" value="Unassembled WGS sequence"/>
</dbReference>
<dbReference type="Gene3D" id="3.40.50.2300">
    <property type="match status" value="1"/>
</dbReference>
<evidence type="ECO:0000256" key="3">
    <source>
        <dbReference type="ARBA" id="ARBA00023015"/>
    </source>
</evidence>
<dbReference type="SUPFAM" id="SSF52172">
    <property type="entry name" value="CheY-like"/>
    <property type="match status" value="1"/>
</dbReference>
<dbReference type="InterPro" id="IPR001789">
    <property type="entry name" value="Sig_transdc_resp-reg_receiver"/>
</dbReference>
<keyword evidence="4 7" id="KW-0238">DNA-binding</keyword>
<comment type="caution">
    <text evidence="10">The sequence shown here is derived from an EMBL/GenBank/DDBJ whole genome shotgun (WGS) entry which is preliminary data.</text>
</comment>
<dbReference type="InterPro" id="IPR036388">
    <property type="entry name" value="WH-like_DNA-bd_sf"/>
</dbReference>
<proteinExistence type="predicted"/>
<organism evidence="10 11">
    <name type="scientific">Aminobacter anthyllidis</name>
    <dbReference type="NCBI Taxonomy" id="1035067"/>
    <lineage>
        <taxon>Bacteria</taxon>
        <taxon>Pseudomonadati</taxon>
        <taxon>Pseudomonadota</taxon>
        <taxon>Alphaproteobacteria</taxon>
        <taxon>Hyphomicrobiales</taxon>
        <taxon>Phyllobacteriaceae</taxon>
        <taxon>Aminobacter</taxon>
    </lineage>
</organism>
<dbReference type="RefSeq" id="WP_214389429.1">
    <property type="nucleotide sequence ID" value="NZ_JAFLWW010000003.1"/>
</dbReference>
<dbReference type="InterPro" id="IPR011006">
    <property type="entry name" value="CheY-like_superfamily"/>
</dbReference>
<keyword evidence="2" id="KW-0902">Two-component regulatory system</keyword>
<dbReference type="InterPro" id="IPR016032">
    <property type="entry name" value="Sig_transdc_resp-reg_C-effctor"/>
</dbReference>
<protein>
    <submittedName>
        <fullName evidence="10">Response regulator transcription factor</fullName>
    </submittedName>
</protein>
<dbReference type="CDD" id="cd17574">
    <property type="entry name" value="REC_OmpR"/>
    <property type="match status" value="1"/>
</dbReference>
<dbReference type="PANTHER" id="PTHR48111">
    <property type="entry name" value="REGULATOR OF RPOS"/>
    <property type="match status" value="1"/>
</dbReference>
<dbReference type="SUPFAM" id="SSF46894">
    <property type="entry name" value="C-terminal effector domain of the bipartite response regulators"/>
    <property type="match status" value="1"/>
</dbReference>
<dbReference type="SMART" id="SM00862">
    <property type="entry name" value="Trans_reg_C"/>
    <property type="match status" value="1"/>
</dbReference>
<evidence type="ECO:0000259" key="8">
    <source>
        <dbReference type="PROSITE" id="PS50110"/>
    </source>
</evidence>
<dbReference type="GO" id="GO:0006355">
    <property type="term" value="P:regulation of DNA-templated transcription"/>
    <property type="evidence" value="ECO:0007669"/>
    <property type="project" value="InterPro"/>
</dbReference>
<dbReference type="SMART" id="SM00448">
    <property type="entry name" value="REC"/>
    <property type="match status" value="1"/>
</dbReference>
<dbReference type="GO" id="GO:0000156">
    <property type="term" value="F:phosphorelay response regulator activity"/>
    <property type="evidence" value="ECO:0007669"/>
    <property type="project" value="TreeGrafter"/>
</dbReference>
<feature type="domain" description="Response regulatory" evidence="8">
    <location>
        <begin position="20"/>
        <end position="133"/>
    </location>
</feature>
<dbReference type="GO" id="GO:0000976">
    <property type="term" value="F:transcription cis-regulatory region binding"/>
    <property type="evidence" value="ECO:0007669"/>
    <property type="project" value="TreeGrafter"/>
</dbReference>
<dbReference type="PANTHER" id="PTHR48111:SF1">
    <property type="entry name" value="TWO-COMPONENT RESPONSE REGULATOR ORR33"/>
    <property type="match status" value="1"/>
</dbReference>
<reference evidence="10" key="1">
    <citation type="journal article" date="2021" name="Microorganisms">
        <title>Phylogenomic Reconstruction and Metabolic Potential of the Genus Aminobacter.</title>
        <authorList>
            <person name="Artuso I."/>
            <person name="Turrini P."/>
            <person name="Pirolo M."/>
            <person name="Lugli G.A."/>
            <person name="Ventura M."/>
            <person name="Visca P."/>
        </authorList>
    </citation>
    <scope>NUCLEOTIDE SEQUENCE</scope>
    <source>
        <strain evidence="10">LMG 26462</strain>
    </source>
</reference>
<dbReference type="InterPro" id="IPR039420">
    <property type="entry name" value="WalR-like"/>
</dbReference>
<feature type="modified residue" description="4-aspartylphosphate" evidence="6">
    <location>
        <position position="69"/>
    </location>
</feature>
<dbReference type="AlphaFoldDB" id="A0A9X1D651"/>
<evidence type="ECO:0000256" key="2">
    <source>
        <dbReference type="ARBA" id="ARBA00023012"/>
    </source>
</evidence>